<feature type="domain" description="Phosphatidylinositol-specific phospholipase C X" evidence="7">
    <location>
        <begin position="48"/>
        <end position="195"/>
    </location>
</feature>
<gene>
    <name evidence="8" type="ORF">DVB73_15370</name>
</gene>
<feature type="chain" id="PRO_5042069491" description="1-phosphatidylinositol phosphodiesterase" evidence="6">
    <location>
        <begin position="22"/>
        <end position="358"/>
    </location>
</feature>
<dbReference type="SMART" id="SM00148">
    <property type="entry name" value="PLCXc"/>
    <property type="match status" value="1"/>
</dbReference>
<protein>
    <recommendedName>
        <fullName evidence="3">1-phosphatidylinositol phosphodiesterase</fullName>
        <ecNumber evidence="2">4.6.1.13</ecNumber>
    </recommendedName>
    <alternativeName>
        <fullName evidence="4">Phosphatidylinositol diacylglycerol-lyase</fullName>
    </alternativeName>
    <alternativeName>
        <fullName evidence="5">Phosphatidylinositol-specific phospholipase C</fullName>
    </alternativeName>
</protein>
<sequence>MRAFCTLLGLGGLLLCLTVQAYPHLDGAYSHDANDPFTRKNDWMASIRDDVQLSELAMPGTHDSATFDKHLFAIVDDIVVTQSLNFDEQLNYGIRVLDLRLRRTGDALALHHGPVYLDKMFGSALRSIERFLQANPSETVLFRVREEHQADSNVTASLVDVFDRYMKQFSSTHLKAPRSNVTLGEARGKFVVLSNVSNLNPYGLSYGNFDVQDAYALTTNWDLHDKYIKVMHQLYRAAAGDPNRFYVNYLSGSGGAFPYFVASGHVSPATDAPRLSTGLVSVDNVAWYTSFPRTTCVLGLCTISFEGTNVLTRDDLKGLNAWGTSKRTVGIIMADFPGESLIANIIANNHHVLHDLGK</sequence>
<dbReference type="PROSITE" id="PS50007">
    <property type="entry name" value="PIPLC_X_DOMAIN"/>
    <property type="match status" value="1"/>
</dbReference>
<dbReference type="GO" id="GO:0008081">
    <property type="term" value="F:phosphoric diester hydrolase activity"/>
    <property type="evidence" value="ECO:0007669"/>
    <property type="project" value="InterPro"/>
</dbReference>
<dbReference type="PANTHER" id="PTHR13593">
    <property type="match status" value="1"/>
</dbReference>
<dbReference type="EMBL" id="CP031146">
    <property type="protein sequence ID" value="AXM97067.1"/>
    <property type="molecule type" value="Genomic_DNA"/>
</dbReference>
<evidence type="ECO:0000256" key="1">
    <source>
        <dbReference type="ARBA" id="ARBA00001316"/>
    </source>
</evidence>
<dbReference type="CDD" id="cd08586">
    <property type="entry name" value="PI-PLCc_BcPLC_like"/>
    <property type="match status" value="1"/>
</dbReference>
<dbReference type="PANTHER" id="PTHR13593:SF113">
    <property type="entry name" value="SI:DKEY-266F7.9"/>
    <property type="match status" value="1"/>
</dbReference>
<dbReference type="InterPro" id="IPR000909">
    <property type="entry name" value="PLipase_C_PInositol-sp_X_dom"/>
</dbReference>
<evidence type="ECO:0000256" key="5">
    <source>
        <dbReference type="ARBA" id="ARBA00030782"/>
    </source>
</evidence>
<dbReference type="Gene3D" id="3.20.20.190">
    <property type="entry name" value="Phosphatidylinositol (PI) phosphodiesterase"/>
    <property type="match status" value="1"/>
</dbReference>
<dbReference type="EC" id="4.6.1.13" evidence="2"/>
<accession>A0AAD0QZ41</accession>
<dbReference type="Proteomes" id="UP000256503">
    <property type="component" value="Chromosome"/>
</dbReference>
<evidence type="ECO:0000313" key="8">
    <source>
        <dbReference type="EMBL" id="AXM97067.1"/>
    </source>
</evidence>
<dbReference type="InterPro" id="IPR017946">
    <property type="entry name" value="PLC-like_Pdiesterase_TIM-brl"/>
</dbReference>
<organism evidence="8 9">
    <name type="scientific">Pseudomonas plecoglossicida</name>
    <dbReference type="NCBI Taxonomy" id="70775"/>
    <lineage>
        <taxon>Bacteria</taxon>
        <taxon>Pseudomonadati</taxon>
        <taxon>Pseudomonadota</taxon>
        <taxon>Gammaproteobacteria</taxon>
        <taxon>Pseudomonadales</taxon>
        <taxon>Pseudomonadaceae</taxon>
        <taxon>Pseudomonas</taxon>
    </lineage>
</organism>
<dbReference type="GO" id="GO:0006629">
    <property type="term" value="P:lipid metabolic process"/>
    <property type="evidence" value="ECO:0007669"/>
    <property type="project" value="InterPro"/>
</dbReference>
<keyword evidence="6" id="KW-0732">Signal</keyword>
<dbReference type="GO" id="GO:0004436">
    <property type="term" value="F:phosphatidylinositol diacylglycerol-lyase activity"/>
    <property type="evidence" value="ECO:0007669"/>
    <property type="project" value="UniProtKB-EC"/>
</dbReference>
<dbReference type="AlphaFoldDB" id="A0AAD0QZ41"/>
<dbReference type="SUPFAM" id="SSF51695">
    <property type="entry name" value="PLC-like phosphodiesterases"/>
    <property type="match status" value="1"/>
</dbReference>
<comment type="catalytic activity">
    <reaction evidence="1">
        <text>a 1,2-diacyl-sn-glycero-3-phospho-(1D-myo-inositol) = 1D-myo-inositol 1,2-cyclic phosphate + a 1,2-diacyl-sn-glycerol</text>
        <dbReference type="Rhea" id="RHEA:17093"/>
        <dbReference type="ChEBI" id="CHEBI:17815"/>
        <dbReference type="ChEBI" id="CHEBI:57880"/>
        <dbReference type="ChEBI" id="CHEBI:58484"/>
        <dbReference type="EC" id="4.6.1.13"/>
    </reaction>
</comment>
<evidence type="ECO:0000313" key="9">
    <source>
        <dbReference type="Proteomes" id="UP000256503"/>
    </source>
</evidence>
<evidence type="ECO:0000256" key="6">
    <source>
        <dbReference type="SAM" id="SignalP"/>
    </source>
</evidence>
<evidence type="ECO:0000256" key="2">
    <source>
        <dbReference type="ARBA" id="ARBA00012581"/>
    </source>
</evidence>
<dbReference type="Pfam" id="PF00388">
    <property type="entry name" value="PI-PLC-X"/>
    <property type="match status" value="1"/>
</dbReference>
<proteinExistence type="predicted"/>
<evidence type="ECO:0000259" key="7">
    <source>
        <dbReference type="SMART" id="SM00148"/>
    </source>
</evidence>
<evidence type="ECO:0000256" key="4">
    <source>
        <dbReference type="ARBA" id="ARBA00030474"/>
    </source>
</evidence>
<dbReference type="InterPro" id="IPR051057">
    <property type="entry name" value="PI-PLC_domain"/>
</dbReference>
<evidence type="ECO:0000256" key="3">
    <source>
        <dbReference type="ARBA" id="ARBA00019758"/>
    </source>
</evidence>
<feature type="signal peptide" evidence="6">
    <location>
        <begin position="1"/>
        <end position="21"/>
    </location>
</feature>
<reference evidence="8 9" key="1">
    <citation type="submission" date="2018-07" db="EMBL/GenBank/DDBJ databases">
        <title>Complete genome sequence of a Pseudomonas plecoglossicida strain pathogenic to the marine fish, Larimichthys crocea.</title>
        <authorList>
            <person name="Tao Z."/>
        </authorList>
    </citation>
    <scope>NUCLEOTIDE SEQUENCE [LARGE SCALE GENOMIC DNA]</scope>
    <source>
        <strain evidence="8 9">XSDHY-P</strain>
    </source>
</reference>
<name>A0AAD0QZ41_PSEDL</name>